<feature type="region of interest" description="Disordered" evidence="1">
    <location>
        <begin position="1"/>
        <end position="114"/>
    </location>
</feature>
<evidence type="ECO:0000313" key="3">
    <source>
        <dbReference type="Proteomes" id="UP000887116"/>
    </source>
</evidence>
<gene>
    <name evidence="2" type="ORF">TNCT_426071</name>
</gene>
<dbReference type="Proteomes" id="UP000887116">
    <property type="component" value="Unassembled WGS sequence"/>
</dbReference>
<name>A0A8X6LIX4_TRICU</name>
<organism evidence="2 3">
    <name type="scientific">Trichonephila clavata</name>
    <name type="common">Joro spider</name>
    <name type="synonym">Nephila clavata</name>
    <dbReference type="NCBI Taxonomy" id="2740835"/>
    <lineage>
        <taxon>Eukaryota</taxon>
        <taxon>Metazoa</taxon>
        <taxon>Ecdysozoa</taxon>
        <taxon>Arthropoda</taxon>
        <taxon>Chelicerata</taxon>
        <taxon>Arachnida</taxon>
        <taxon>Araneae</taxon>
        <taxon>Araneomorphae</taxon>
        <taxon>Entelegynae</taxon>
        <taxon>Araneoidea</taxon>
        <taxon>Nephilidae</taxon>
        <taxon>Trichonephila</taxon>
    </lineage>
</organism>
<feature type="compositionally biased region" description="Basic and acidic residues" evidence="1">
    <location>
        <begin position="89"/>
        <end position="114"/>
    </location>
</feature>
<feature type="compositionally biased region" description="Polar residues" evidence="1">
    <location>
        <begin position="18"/>
        <end position="86"/>
    </location>
</feature>
<proteinExistence type="predicted"/>
<accession>A0A8X6LIX4</accession>
<sequence>MSKLTSCSVLSHYRLPGTTIQQSKPPTRPTFGQQSVGRTGPSPNATPETIPSTTQELITPSWSSAIPSRHATLTQKGQSDGSTTGTRPGDVRQEISHRDSDSFSKRPLSDIQLH</sequence>
<protein>
    <submittedName>
        <fullName evidence="2">Uncharacterized protein</fullName>
    </submittedName>
</protein>
<dbReference type="OrthoDB" id="6415449at2759"/>
<dbReference type="AlphaFoldDB" id="A0A8X6LIX4"/>
<reference evidence="2" key="1">
    <citation type="submission" date="2020-07" db="EMBL/GenBank/DDBJ databases">
        <title>Multicomponent nature underlies the extraordinary mechanical properties of spider dragline silk.</title>
        <authorList>
            <person name="Kono N."/>
            <person name="Nakamura H."/>
            <person name="Mori M."/>
            <person name="Yoshida Y."/>
            <person name="Ohtoshi R."/>
            <person name="Malay A.D."/>
            <person name="Moran D.A.P."/>
            <person name="Tomita M."/>
            <person name="Numata K."/>
            <person name="Arakawa K."/>
        </authorList>
    </citation>
    <scope>NUCLEOTIDE SEQUENCE</scope>
</reference>
<evidence type="ECO:0000256" key="1">
    <source>
        <dbReference type="SAM" id="MobiDB-lite"/>
    </source>
</evidence>
<evidence type="ECO:0000313" key="2">
    <source>
        <dbReference type="EMBL" id="GFR12506.1"/>
    </source>
</evidence>
<dbReference type="EMBL" id="BMAO01016981">
    <property type="protein sequence ID" value="GFR12506.1"/>
    <property type="molecule type" value="Genomic_DNA"/>
</dbReference>
<comment type="caution">
    <text evidence="2">The sequence shown here is derived from an EMBL/GenBank/DDBJ whole genome shotgun (WGS) entry which is preliminary data.</text>
</comment>
<keyword evidence="3" id="KW-1185">Reference proteome</keyword>